<keyword evidence="1" id="KW-0732">Signal</keyword>
<comment type="caution">
    <text evidence="2">The sequence shown here is derived from an EMBL/GenBank/DDBJ whole genome shotgun (WGS) entry which is preliminary data.</text>
</comment>
<feature type="chain" id="PRO_5045275065" description="Lipoprotein" evidence="1">
    <location>
        <begin position="32"/>
        <end position="140"/>
    </location>
</feature>
<protein>
    <recommendedName>
        <fullName evidence="4">Lipoprotein</fullName>
    </recommendedName>
</protein>
<dbReference type="RefSeq" id="WP_344146832.1">
    <property type="nucleotide sequence ID" value="NZ_BAABIK010000017.1"/>
</dbReference>
<dbReference type="EMBL" id="BAABIK010000017">
    <property type="protein sequence ID" value="GAA4945954.1"/>
    <property type="molecule type" value="Genomic_DNA"/>
</dbReference>
<evidence type="ECO:0000256" key="1">
    <source>
        <dbReference type="SAM" id="SignalP"/>
    </source>
</evidence>
<evidence type="ECO:0000313" key="2">
    <source>
        <dbReference type="EMBL" id="GAA4945954.1"/>
    </source>
</evidence>
<feature type="signal peptide" evidence="1">
    <location>
        <begin position="1"/>
        <end position="31"/>
    </location>
</feature>
<accession>A0ABP9GK71</accession>
<organism evidence="2 3">
    <name type="scientific">Streptomonospora halophila</name>
    <dbReference type="NCBI Taxonomy" id="427369"/>
    <lineage>
        <taxon>Bacteria</taxon>
        <taxon>Bacillati</taxon>
        <taxon>Actinomycetota</taxon>
        <taxon>Actinomycetes</taxon>
        <taxon>Streptosporangiales</taxon>
        <taxon>Nocardiopsidaceae</taxon>
        <taxon>Streptomonospora</taxon>
    </lineage>
</organism>
<dbReference type="Proteomes" id="UP001499993">
    <property type="component" value="Unassembled WGS sequence"/>
</dbReference>
<keyword evidence="3" id="KW-1185">Reference proteome</keyword>
<dbReference type="InterPro" id="IPR045642">
    <property type="entry name" value="DUF6406"/>
</dbReference>
<name>A0ABP9GK71_9ACTN</name>
<dbReference type="Pfam" id="PF19944">
    <property type="entry name" value="DUF6406"/>
    <property type="match status" value="1"/>
</dbReference>
<reference evidence="3" key="1">
    <citation type="journal article" date="2019" name="Int. J. Syst. Evol. Microbiol.">
        <title>The Global Catalogue of Microorganisms (GCM) 10K type strain sequencing project: providing services to taxonomists for standard genome sequencing and annotation.</title>
        <authorList>
            <consortium name="The Broad Institute Genomics Platform"/>
            <consortium name="The Broad Institute Genome Sequencing Center for Infectious Disease"/>
            <person name="Wu L."/>
            <person name="Ma J."/>
        </authorList>
    </citation>
    <scope>NUCLEOTIDE SEQUENCE [LARGE SCALE GENOMIC DNA]</scope>
    <source>
        <strain evidence="3">JCM 18123</strain>
    </source>
</reference>
<sequence length="140" mass="14453">MTVFASPRRARRMLIAATAVLGLLIGAGACAQGEPEPAPSSSAPVLGTDNDRVQLMEGAPASVEGTAKTGPVELQLSGYRDGSEPTVVITARPENGETTEHTLTLGEHLEAGGASWRVSEIGISESEAQPASVTLMREAE</sequence>
<evidence type="ECO:0000313" key="3">
    <source>
        <dbReference type="Proteomes" id="UP001499993"/>
    </source>
</evidence>
<gene>
    <name evidence="2" type="ORF">GCM10023224_31600</name>
</gene>
<evidence type="ECO:0008006" key="4">
    <source>
        <dbReference type="Google" id="ProtNLM"/>
    </source>
</evidence>
<proteinExistence type="predicted"/>